<organism evidence="5 6">
    <name type="scientific">Escherichia phage VEc33</name>
    <dbReference type="NCBI Taxonomy" id="2847072"/>
    <lineage>
        <taxon>Viruses</taxon>
        <taxon>Duplodnaviria</taxon>
        <taxon>Heunggongvirae</taxon>
        <taxon>Uroviricota</taxon>
        <taxon>Caudoviricetes</taxon>
        <taxon>Demerecviridae</taxon>
        <taxon>Markadamsvirinae</taxon>
        <taxon>Tequintavirus</taxon>
        <taxon>Tequintavirus VEc33</taxon>
    </lineage>
</organism>
<feature type="domain" description="Peptidase S74" evidence="4">
    <location>
        <begin position="806"/>
        <end position="924"/>
    </location>
</feature>
<dbReference type="GO" id="GO:0051087">
    <property type="term" value="F:protein-folding chaperone binding"/>
    <property type="evidence" value="ECO:0007669"/>
    <property type="project" value="InterPro"/>
</dbReference>
<accession>A0A5J6T8Q3</accession>
<feature type="region of interest" description="Disordered" evidence="3">
    <location>
        <begin position="186"/>
        <end position="260"/>
    </location>
</feature>
<protein>
    <submittedName>
        <fullName evidence="5">Tail tip protein</fullName>
    </submittedName>
</protein>
<dbReference type="InterPro" id="IPR000740">
    <property type="entry name" value="GrpE"/>
</dbReference>
<dbReference type="GO" id="GO:0000774">
    <property type="term" value="F:adenyl-nucleotide exchange factor activity"/>
    <property type="evidence" value="ECO:0007669"/>
    <property type="project" value="InterPro"/>
</dbReference>
<dbReference type="PANTHER" id="PTHR21237">
    <property type="entry name" value="GRPE PROTEIN"/>
    <property type="match status" value="1"/>
</dbReference>
<evidence type="ECO:0000256" key="1">
    <source>
        <dbReference type="ARBA" id="ARBA00004328"/>
    </source>
</evidence>
<keyword evidence="2" id="KW-1227">Viral tail protein</keyword>
<dbReference type="PROSITE" id="PS51688">
    <property type="entry name" value="ICA"/>
    <property type="match status" value="1"/>
</dbReference>
<evidence type="ECO:0000313" key="5">
    <source>
        <dbReference type="EMBL" id="QFG06201.1"/>
    </source>
</evidence>
<feature type="compositionally biased region" description="Low complexity" evidence="3">
    <location>
        <begin position="199"/>
        <end position="222"/>
    </location>
</feature>
<dbReference type="Proteomes" id="UP000325935">
    <property type="component" value="Segment"/>
</dbReference>
<dbReference type="PANTHER" id="PTHR21237:SF23">
    <property type="entry name" value="GRPE PROTEIN HOMOLOG, MITOCHONDRIAL"/>
    <property type="match status" value="1"/>
</dbReference>
<keyword evidence="2" id="KW-0946">Virion</keyword>
<dbReference type="GO" id="GO:0098015">
    <property type="term" value="C:virus tail"/>
    <property type="evidence" value="ECO:0007669"/>
    <property type="project" value="UniProtKB-KW"/>
</dbReference>
<evidence type="ECO:0000256" key="3">
    <source>
        <dbReference type="SAM" id="MobiDB-lite"/>
    </source>
</evidence>
<feature type="compositionally biased region" description="Polar residues" evidence="3">
    <location>
        <begin position="223"/>
        <end position="235"/>
    </location>
</feature>
<evidence type="ECO:0000256" key="2">
    <source>
        <dbReference type="ARBA" id="ARBA00022732"/>
    </source>
</evidence>
<reference evidence="5 6" key="1">
    <citation type="submission" date="2019-08" db="EMBL/GenBank/DDBJ databases">
        <title>Complete genome sequence of Escherichia coli bacteriophage VEc33.</title>
        <authorList>
            <person name="Denisenko E."/>
            <person name="Kislichkina A."/>
            <person name="Krasilnikova V."/>
            <person name="Verevkin V."/>
            <person name="Volozhantsev N."/>
        </authorList>
    </citation>
    <scope>NUCLEOTIDE SEQUENCE [LARGE SCALE GENOMIC DNA]</scope>
    <source>
        <strain evidence="5">VEc33</strain>
    </source>
</reference>
<dbReference type="GO" id="GO:0042803">
    <property type="term" value="F:protein homodimerization activity"/>
    <property type="evidence" value="ECO:0007669"/>
    <property type="project" value="InterPro"/>
</dbReference>
<dbReference type="InterPro" id="IPR030392">
    <property type="entry name" value="S74_ICA"/>
</dbReference>
<feature type="compositionally biased region" description="Low complexity" evidence="3">
    <location>
        <begin position="245"/>
        <end position="260"/>
    </location>
</feature>
<dbReference type="GO" id="GO:0051082">
    <property type="term" value="F:unfolded protein binding"/>
    <property type="evidence" value="ECO:0007669"/>
    <property type="project" value="TreeGrafter"/>
</dbReference>
<sequence length="940" mass="100285">MAITTKIIVQQILNIDDTKATASKFPRYTVTLGNSISSITANELVSSIEAAAKSAAAAKDSEIAAKTSELNAKNSEQEAAISAGASEASAAQSATSATQSAASADRSAESAAAAKISETNAKTSEDKAKTSEINAKASEDKAKTSEINAKASEDKAKISETNAAASAAAAKISEDKAKISETNAAASAADSSGFRNEAETFSTQAATSASAAKTSETNAKTSETNAKTSETNAKTSETKAKDSETNAASSATSASQSVTTIQGLKSDVEQLKSDTQLIKDSAVGETTALKADVEKLKSDTQTIKDSAVSETQAIKDAAVSETTVLKDAAAISATQAGNSAVEAGQQASNAASSAQSASTDAGRAEVAAGKAEGIIGKSLLKENNLSDLSDINASRQTLLIDSLVQDGAHTFLYSHNRLYRFVMRDDGLIVLQKNINGDGISWESLPLSIIAGGTGADTLEGARYNLGVDRLFQNSGETVLYSPNKNKYLTIPDGGDHWGVYDATTEQWLPLGIQFGGTGAKDANGIRNNIGLGEKHAPKFLSLTVENETENATTANAGIYHSKLKNTQGEDIGSSQSYFETQLGVGKHTIGVFHNNLSHYYQFNENGTFSGAKSISLAPGAGIYVDGNERNASQLFSIMNPPINTWTGVSRYNWYDDYAIAGLIRRGDTHVESFGIELYQAGIQAYMHKFYPDGRTHSAQYTGKTQQMGWDDPNYWGNALVWGEIIANNDGGWAPGLSWGTQSTGGYPIRATWGLIPQGNNAWPFCSLRLRGDGNFFCNFQFQPASNDITTWSSSGNFIFQKAANSDRDLKHDIIYTDGKESYDRVMQWLPTMFKYNGSNIQRFGLIAQDLLKIDPEYVKLIPGGDIFADVIGVNEEGEEYVDRQIVVDKADDTLALDNNVIMADLACAFRYQADKVNKLEQELTELKKLVSELIKPNNS</sequence>
<proteinExistence type="predicted"/>
<gene>
    <name evidence="5" type="ORF">vec33_135</name>
</gene>
<comment type="subcellular location">
    <subcellularLocation>
        <location evidence="1">Virion</location>
    </subcellularLocation>
</comment>
<evidence type="ECO:0000259" key="4">
    <source>
        <dbReference type="PROSITE" id="PS51688"/>
    </source>
</evidence>
<evidence type="ECO:0000313" key="6">
    <source>
        <dbReference type="Proteomes" id="UP000325935"/>
    </source>
</evidence>
<name>A0A5J6T8Q3_9CAUD</name>
<keyword evidence="6" id="KW-1185">Reference proteome</keyword>
<dbReference type="GO" id="GO:0006457">
    <property type="term" value="P:protein folding"/>
    <property type="evidence" value="ECO:0007669"/>
    <property type="project" value="InterPro"/>
</dbReference>
<feature type="region of interest" description="Disordered" evidence="3">
    <location>
        <begin position="112"/>
        <end position="161"/>
    </location>
</feature>
<dbReference type="Pfam" id="PF13884">
    <property type="entry name" value="Peptidase_S74"/>
    <property type="match status" value="1"/>
</dbReference>
<dbReference type="EMBL" id="MN316588">
    <property type="protein sequence ID" value="QFG06201.1"/>
    <property type="molecule type" value="Genomic_DNA"/>
</dbReference>